<dbReference type="EMBL" id="LECT01000029">
    <property type="protein sequence ID" value="KLU04084.1"/>
    <property type="molecule type" value="Genomic_DNA"/>
</dbReference>
<protein>
    <submittedName>
        <fullName evidence="1">Uncharacterized protein</fullName>
    </submittedName>
</protein>
<dbReference type="Proteomes" id="UP000036367">
    <property type="component" value="Unassembled WGS sequence"/>
</dbReference>
<keyword evidence="2" id="KW-1185">Reference proteome</keyword>
<name>A0A0J1EEX8_RHOIS</name>
<evidence type="ECO:0000313" key="1">
    <source>
        <dbReference type="EMBL" id="KLU04084.1"/>
    </source>
</evidence>
<gene>
    <name evidence="1" type="ORF">RISK_003670</name>
</gene>
<organism evidence="1 2">
    <name type="scientific">Rhodopirellula islandica</name>
    <dbReference type="NCBI Taxonomy" id="595434"/>
    <lineage>
        <taxon>Bacteria</taxon>
        <taxon>Pseudomonadati</taxon>
        <taxon>Planctomycetota</taxon>
        <taxon>Planctomycetia</taxon>
        <taxon>Pirellulales</taxon>
        <taxon>Pirellulaceae</taxon>
        <taxon>Rhodopirellula</taxon>
    </lineage>
</organism>
<sequence>MNNRAELFHASIFEAENLHERDKACGKRKIRRAFGSESETGCND</sequence>
<accession>A0A0J1EEX8</accession>
<dbReference type="AlphaFoldDB" id="A0A0J1EEX8"/>
<evidence type="ECO:0000313" key="2">
    <source>
        <dbReference type="Proteomes" id="UP000036367"/>
    </source>
</evidence>
<comment type="caution">
    <text evidence="1">The sequence shown here is derived from an EMBL/GenBank/DDBJ whole genome shotgun (WGS) entry which is preliminary data.</text>
</comment>
<proteinExistence type="predicted"/>
<reference evidence="1" key="1">
    <citation type="submission" date="2015-05" db="EMBL/GenBank/DDBJ databases">
        <title>Permanent draft genome of Rhodopirellula islandicus K833.</title>
        <authorList>
            <person name="Kizina J."/>
            <person name="Richter M."/>
            <person name="Glockner F.O."/>
            <person name="Harder J."/>
        </authorList>
    </citation>
    <scope>NUCLEOTIDE SEQUENCE [LARGE SCALE GENOMIC DNA]</scope>
    <source>
        <strain evidence="1">K833</strain>
    </source>
</reference>